<organism evidence="2 3">
    <name type="scientific">Vespula squamosa</name>
    <name type="common">Southern yellow jacket</name>
    <name type="synonym">Wasp</name>
    <dbReference type="NCBI Taxonomy" id="30214"/>
    <lineage>
        <taxon>Eukaryota</taxon>
        <taxon>Metazoa</taxon>
        <taxon>Ecdysozoa</taxon>
        <taxon>Arthropoda</taxon>
        <taxon>Hexapoda</taxon>
        <taxon>Insecta</taxon>
        <taxon>Pterygota</taxon>
        <taxon>Neoptera</taxon>
        <taxon>Endopterygota</taxon>
        <taxon>Hymenoptera</taxon>
        <taxon>Apocrita</taxon>
        <taxon>Aculeata</taxon>
        <taxon>Vespoidea</taxon>
        <taxon>Vespidae</taxon>
        <taxon>Vespinae</taxon>
        <taxon>Vespula</taxon>
    </lineage>
</organism>
<sequence length="350" mass="40344">MEKRDLDEDKEWKTSQFQTVPPSYVYQSPYLAAAAPGGLVPLPATQLSHAAAVAATQFYDYQNVAAAAATYPGTSYNFAEAYPYTSAAAAGTLENPQERKDIIILYQYVHHDRQDHYDDQDHQDHQDHQNHQDHQDHQNHHDHDHNDDHDHDHHDHYDHHYSKDHDFIDLKYHNYIDDKEDDPHLSDYIAYLKHLDRIAYVKHQIYVDRLDYLACRDYQNYQYYKSYLNHVAFLYRQNCKYYQQHYSQKNDSCDHDFSNVSDNSFGQVPGNDRTPQPWIDQSNNLSNLKYSHQFSNNCEKLNAAAGYVTPYTYATLPGAAGLPAAAAAATAGAAFPGLPYQTTPQEARLQ</sequence>
<evidence type="ECO:0000313" key="2">
    <source>
        <dbReference type="EMBL" id="KAL2722683.1"/>
    </source>
</evidence>
<name>A0ABD2APY9_VESSQ</name>
<accession>A0ABD2APY9</accession>
<gene>
    <name evidence="2" type="ORF">V1478_009546</name>
</gene>
<dbReference type="EMBL" id="JAUDFV010000141">
    <property type="protein sequence ID" value="KAL2722683.1"/>
    <property type="molecule type" value="Genomic_DNA"/>
</dbReference>
<dbReference type="AlphaFoldDB" id="A0ABD2APY9"/>
<feature type="region of interest" description="Disordered" evidence="1">
    <location>
        <begin position="117"/>
        <end position="158"/>
    </location>
</feature>
<proteinExistence type="predicted"/>
<evidence type="ECO:0000313" key="3">
    <source>
        <dbReference type="Proteomes" id="UP001607302"/>
    </source>
</evidence>
<protein>
    <submittedName>
        <fullName evidence="2">RNA-binding protein 24-B-like</fullName>
    </submittedName>
</protein>
<comment type="caution">
    <text evidence="2">The sequence shown here is derived from an EMBL/GenBank/DDBJ whole genome shotgun (WGS) entry which is preliminary data.</text>
</comment>
<keyword evidence="3" id="KW-1185">Reference proteome</keyword>
<evidence type="ECO:0000256" key="1">
    <source>
        <dbReference type="SAM" id="MobiDB-lite"/>
    </source>
</evidence>
<reference evidence="2 3" key="1">
    <citation type="journal article" date="2024" name="Ann. Entomol. Soc. Am.">
        <title>Genomic analyses of the southern and eastern yellowjacket wasps (Hymenoptera: Vespidae) reveal evolutionary signatures of social life.</title>
        <authorList>
            <person name="Catto M.A."/>
            <person name="Caine P.B."/>
            <person name="Orr S.E."/>
            <person name="Hunt B.G."/>
            <person name="Goodisman M.A.D."/>
        </authorList>
    </citation>
    <scope>NUCLEOTIDE SEQUENCE [LARGE SCALE GENOMIC DNA]</scope>
    <source>
        <strain evidence="2">233</strain>
        <tissue evidence="2">Head and thorax</tissue>
    </source>
</reference>
<dbReference type="Proteomes" id="UP001607302">
    <property type="component" value="Unassembled WGS sequence"/>
</dbReference>